<evidence type="ECO:0000313" key="2">
    <source>
        <dbReference type="Proteomes" id="UP000676325"/>
    </source>
</evidence>
<dbReference type="AlphaFoldDB" id="A0A941E755"/>
<dbReference type="EMBL" id="JAGSOH010000037">
    <property type="protein sequence ID" value="MBR7827585.1"/>
    <property type="molecule type" value="Genomic_DNA"/>
</dbReference>
<evidence type="ECO:0000313" key="1">
    <source>
        <dbReference type="EMBL" id="MBR7827585.1"/>
    </source>
</evidence>
<comment type="caution">
    <text evidence="1">The sequence shown here is derived from an EMBL/GenBank/DDBJ whole genome shotgun (WGS) entry which is preliminary data.</text>
</comment>
<dbReference type="RefSeq" id="WP_212518727.1">
    <property type="nucleotide sequence ID" value="NZ_JAGSOH010000037.1"/>
</dbReference>
<reference evidence="1" key="1">
    <citation type="submission" date="2021-04" db="EMBL/GenBank/DDBJ databases">
        <title>Genome based classification of Actinospica acidithermotolerans sp. nov., an actinobacterium isolated from an Indonesian hot spring.</title>
        <authorList>
            <person name="Kusuma A.B."/>
            <person name="Putra K.E."/>
            <person name="Nafisah S."/>
            <person name="Loh J."/>
            <person name="Nouioui I."/>
            <person name="Goodfellow M."/>
        </authorList>
    </citation>
    <scope>NUCLEOTIDE SEQUENCE</scope>
    <source>
        <strain evidence="1">MGRD01-02</strain>
    </source>
</reference>
<protein>
    <submittedName>
        <fullName evidence="1">Uncharacterized protein</fullName>
    </submittedName>
</protein>
<organism evidence="1 2">
    <name type="scientific">Actinospica acidithermotolerans</name>
    <dbReference type="NCBI Taxonomy" id="2828514"/>
    <lineage>
        <taxon>Bacteria</taxon>
        <taxon>Bacillati</taxon>
        <taxon>Actinomycetota</taxon>
        <taxon>Actinomycetes</taxon>
        <taxon>Catenulisporales</taxon>
        <taxon>Actinospicaceae</taxon>
        <taxon>Actinospica</taxon>
    </lineage>
</organism>
<dbReference type="Proteomes" id="UP000676325">
    <property type="component" value="Unassembled WGS sequence"/>
</dbReference>
<name>A0A941E755_9ACTN</name>
<gene>
    <name evidence="1" type="ORF">KDK95_14800</name>
</gene>
<proteinExistence type="predicted"/>
<accession>A0A941E755</accession>
<keyword evidence="2" id="KW-1185">Reference proteome</keyword>
<sequence length="64" mass="6820">MPQLTMSRRKFAGVPVIMTTAAAPPPGVRSESRQLVALGWLSRTAGQVTVFGQLADRNSPPTGR</sequence>